<sequence>MEPFRDRSRDLSTEALPKQQGKRMHLLFQLKGNSMSQSQEPPSPADFSLDDVTIRGFRPEDAEALTEVLNMPGVRHGTLRQPFQSVAHTRRYMESLTPADIMIVAEWRGRLLGNAGLHAQRGRRRHAASLGLGIHDDFTGKGLGTLFIKTLLDTADNWHDLKRIELNVFTDNTPAIRLYEKFGFEKEGTMRQYALRNGIYADCYLMARLR</sequence>
<comment type="similarity">
    <text evidence="3">Belongs to the acetyltransferase family. RimJ subfamily.</text>
</comment>
<feature type="domain" description="N-acetyltransferase" evidence="5">
    <location>
        <begin position="52"/>
        <end position="210"/>
    </location>
</feature>
<reference evidence="6" key="1">
    <citation type="submission" date="2023-08" db="EMBL/GenBank/DDBJ databases">
        <title>Functional and genomic diversity of the sorghum phyllosphere microbiome.</title>
        <authorList>
            <person name="Shade A."/>
        </authorList>
    </citation>
    <scope>NUCLEOTIDE SEQUENCE</scope>
    <source>
        <strain evidence="6">SORGH_AS_0974</strain>
    </source>
</reference>
<dbReference type="EC" id="2.3.1.53" evidence="6"/>
<keyword evidence="2 6" id="KW-0012">Acyltransferase</keyword>
<evidence type="ECO:0000313" key="6">
    <source>
        <dbReference type="EMBL" id="MDR6102672.1"/>
    </source>
</evidence>
<organism evidence="6 7">
    <name type="scientific">Agrobacterium larrymoorei</name>
    <dbReference type="NCBI Taxonomy" id="160699"/>
    <lineage>
        <taxon>Bacteria</taxon>
        <taxon>Pseudomonadati</taxon>
        <taxon>Pseudomonadota</taxon>
        <taxon>Alphaproteobacteria</taxon>
        <taxon>Hyphomicrobiales</taxon>
        <taxon>Rhizobiaceae</taxon>
        <taxon>Rhizobium/Agrobacterium group</taxon>
        <taxon>Agrobacterium</taxon>
    </lineage>
</organism>
<dbReference type="PROSITE" id="PS51186">
    <property type="entry name" value="GNAT"/>
    <property type="match status" value="1"/>
</dbReference>
<evidence type="ECO:0000256" key="3">
    <source>
        <dbReference type="ARBA" id="ARBA00038502"/>
    </source>
</evidence>
<feature type="compositionally biased region" description="Basic and acidic residues" evidence="4">
    <location>
        <begin position="1"/>
        <end position="12"/>
    </location>
</feature>
<evidence type="ECO:0000259" key="5">
    <source>
        <dbReference type="PROSITE" id="PS51186"/>
    </source>
</evidence>
<dbReference type="GO" id="GO:0050176">
    <property type="term" value="F:L-phenylalanine N-acetyltransferase activity"/>
    <property type="evidence" value="ECO:0007669"/>
    <property type="project" value="UniProtKB-EC"/>
</dbReference>
<dbReference type="SUPFAM" id="SSF55729">
    <property type="entry name" value="Acyl-CoA N-acyltransferases (Nat)"/>
    <property type="match status" value="1"/>
</dbReference>
<dbReference type="PANTHER" id="PTHR43792">
    <property type="entry name" value="GNAT FAMILY, PUTATIVE (AFU_ORTHOLOGUE AFUA_3G00765)-RELATED-RELATED"/>
    <property type="match status" value="1"/>
</dbReference>
<gene>
    <name evidence="6" type="ORF">QE369_002869</name>
</gene>
<dbReference type="InterPro" id="IPR000182">
    <property type="entry name" value="GNAT_dom"/>
</dbReference>
<name>A0AAJ2EVL6_9HYPH</name>
<evidence type="ECO:0000256" key="2">
    <source>
        <dbReference type="ARBA" id="ARBA00023315"/>
    </source>
</evidence>
<protein>
    <submittedName>
        <fullName evidence="6">Acetyltransferase</fullName>
        <ecNumber evidence="6">2.3.1.-</ecNumber>
        <ecNumber evidence="6">2.3.1.53</ecNumber>
    </submittedName>
</protein>
<dbReference type="InterPro" id="IPR016181">
    <property type="entry name" value="Acyl_CoA_acyltransferase"/>
</dbReference>
<dbReference type="PANTHER" id="PTHR43792:SF8">
    <property type="entry name" value="[RIBOSOMAL PROTEIN US5]-ALANINE N-ACETYLTRANSFERASE"/>
    <property type="match status" value="1"/>
</dbReference>
<comment type="caution">
    <text evidence="6">The sequence shown here is derived from an EMBL/GenBank/DDBJ whole genome shotgun (WGS) entry which is preliminary data.</text>
</comment>
<evidence type="ECO:0000256" key="1">
    <source>
        <dbReference type="ARBA" id="ARBA00022679"/>
    </source>
</evidence>
<dbReference type="Gene3D" id="3.40.630.30">
    <property type="match status" value="1"/>
</dbReference>
<keyword evidence="1 6" id="KW-0808">Transferase</keyword>
<dbReference type="Pfam" id="PF00583">
    <property type="entry name" value="Acetyltransf_1"/>
    <property type="match status" value="1"/>
</dbReference>
<dbReference type="Proteomes" id="UP001255601">
    <property type="component" value="Unassembled WGS sequence"/>
</dbReference>
<dbReference type="AlphaFoldDB" id="A0AAJ2EVL6"/>
<dbReference type="EMBL" id="JAVIZC010000003">
    <property type="protein sequence ID" value="MDR6102672.1"/>
    <property type="molecule type" value="Genomic_DNA"/>
</dbReference>
<dbReference type="InterPro" id="IPR051531">
    <property type="entry name" value="N-acetyltransferase"/>
</dbReference>
<feature type="region of interest" description="Disordered" evidence="4">
    <location>
        <begin position="1"/>
        <end position="21"/>
    </location>
</feature>
<dbReference type="CDD" id="cd04301">
    <property type="entry name" value="NAT_SF"/>
    <property type="match status" value="1"/>
</dbReference>
<proteinExistence type="inferred from homology"/>
<evidence type="ECO:0000313" key="7">
    <source>
        <dbReference type="Proteomes" id="UP001255601"/>
    </source>
</evidence>
<evidence type="ECO:0000256" key="4">
    <source>
        <dbReference type="SAM" id="MobiDB-lite"/>
    </source>
</evidence>
<dbReference type="EC" id="2.3.1.-" evidence="6"/>
<accession>A0AAJ2EVL6</accession>